<sequence length="243" mass="27357">MALAQLLYILRKTTPDLPKDPRTLLGTNVKVVSKDTPAGQYYHLGPSFRDENPTSPRSRPGEHVPNVTATEKLMLQLLTDIRLSVRELQVQMSKVLGSQQPDNLDIDYAVPDGLTIPVSNKQELDQLEEALGEKPEFQKYLINSLASRGGHNIPDCVKRMLSGLITNSLMKEMNWTGQGGKIEFQKLKIKMILQRAIQRNTVTQLTDYEVQGAVSRFLKGAVDREGGRRKRQRLHEQTTGEII</sequence>
<gene>
    <name evidence="3" type="ORF">SPHA_47606</name>
</gene>
<evidence type="ECO:0000256" key="1">
    <source>
        <dbReference type="SAM" id="MobiDB-lite"/>
    </source>
</evidence>
<dbReference type="AlphaFoldDB" id="A0A812CZV5"/>
<evidence type="ECO:0000259" key="2">
    <source>
        <dbReference type="Pfam" id="PF16064"/>
    </source>
</evidence>
<evidence type="ECO:0000313" key="4">
    <source>
        <dbReference type="Proteomes" id="UP000597762"/>
    </source>
</evidence>
<accession>A0A812CZV5</accession>
<dbReference type="Pfam" id="PF16064">
    <property type="entry name" value="DUF4806"/>
    <property type="match status" value="1"/>
</dbReference>
<feature type="domain" description="DUF4806" evidence="2">
    <location>
        <begin position="112"/>
        <end position="189"/>
    </location>
</feature>
<dbReference type="OrthoDB" id="6159834at2759"/>
<evidence type="ECO:0000313" key="3">
    <source>
        <dbReference type="EMBL" id="CAE1289313.1"/>
    </source>
</evidence>
<comment type="caution">
    <text evidence="3">The sequence shown here is derived from an EMBL/GenBank/DDBJ whole genome shotgun (WGS) entry which is preliminary data.</text>
</comment>
<keyword evidence="4" id="KW-1185">Reference proteome</keyword>
<dbReference type="PANTHER" id="PTHR34153">
    <property type="entry name" value="SI:CH211-262H13.3-RELATED-RELATED"/>
    <property type="match status" value="1"/>
</dbReference>
<feature type="region of interest" description="Disordered" evidence="1">
    <location>
        <begin position="42"/>
        <end position="65"/>
    </location>
</feature>
<proteinExistence type="predicted"/>
<dbReference type="Proteomes" id="UP000597762">
    <property type="component" value="Unassembled WGS sequence"/>
</dbReference>
<organism evidence="3 4">
    <name type="scientific">Acanthosepion pharaonis</name>
    <name type="common">Pharaoh cuttlefish</name>
    <name type="synonym">Sepia pharaonis</name>
    <dbReference type="NCBI Taxonomy" id="158019"/>
    <lineage>
        <taxon>Eukaryota</taxon>
        <taxon>Metazoa</taxon>
        <taxon>Spiralia</taxon>
        <taxon>Lophotrochozoa</taxon>
        <taxon>Mollusca</taxon>
        <taxon>Cephalopoda</taxon>
        <taxon>Coleoidea</taxon>
        <taxon>Decapodiformes</taxon>
        <taxon>Sepiida</taxon>
        <taxon>Sepiina</taxon>
        <taxon>Sepiidae</taxon>
        <taxon>Acanthosepion</taxon>
    </lineage>
</organism>
<name>A0A812CZV5_ACAPH</name>
<reference evidence="3" key="1">
    <citation type="submission" date="2021-01" db="EMBL/GenBank/DDBJ databases">
        <authorList>
            <person name="Li R."/>
            <person name="Bekaert M."/>
        </authorList>
    </citation>
    <scope>NUCLEOTIDE SEQUENCE</scope>
    <source>
        <strain evidence="3">Farmed</strain>
    </source>
</reference>
<dbReference type="PANTHER" id="PTHR34153:SF2">
    <property type="entry name" value="SI:CH211-262H13.3-RELATED"/>
    <property type="match status" value="1"/>
</dbReference>
<protein>
    <recommendedName>
        <fullName evidence="2">DUF4806 domain-containing protein</fullName>
    </recommendedName>
</protein>
<dbReference type="EMBL" id="CAHIKZ030002589">
    <property type="protein sequence ID" value="CAE1289313.1"/>
    <property type="molecule type" value="Genomic_DNA"/>
</dbReference>
<dbReference type="InterPro" id="IPR032071">
    <property type="entry name" value="DUF4806"/>
</dbReference>